<dbReference type="Pfam" id="PF18911">
    <property type="entry name" value="PKD_4"/>
    <property type="match status" value="1"/>
</dbReference>
<dbReference type="InterPro" id="IPR013783">
    <property type="entry name" value="Ig-like_fold"/>
</dbReference>
<reference evidence="4" key="1">
    <citation type="submission" date="2013-01" db="EMBL/GenBank/DDBJ databases">
        <title>Genome draft of Hydrogenophaga taeniospiralis 2K1.</title>
        <authorList>
            <person name="Gomila M."/>
            <person name="Lalucat J."/>
        </authorList>
    </citation>
    <scope>NUCLEOTIDE SEQUENCE</scope>
    <source>
        <strain evidence="4">CCUG 15921</strain>
    </source>
</reference>
<evidence type="ECO:0000256" key="2">
    <source>
        <dbReference type="SAM" id="SignalP"/>
    </source>
</evidence>
<feature type="chain" id="PRO_5040921533" evidence="2">
    <location>
        <begin position="25"/>
        <end position="133"/>
    </location>
</feature>
<protein>
    <submittedName>
        <fullName evidence="4">Peptidase S8/S53 subtilisin kexin sedolisin</fullName>
    </submittedName>
</protein>
<evidence type="ECO:0000256" key="1">
    <source>
        <dbReference type="SAM" id="MobiDB-lite"/>
    </source>
</evidence>
<dbReference type="CDD" id="cd00146">
    <property type="entry name" value="PKD"/>
    <property type="match status" value="1"/>
</dbReference>
<dbReference type="InterPro" id="IPR000601">
    <property type="entry name" value="PKD_dom"/>
</dbReference>
<dbReference type="Proteomes" id="UP001152876">
    <property type="component" value="Unassembled WGS sequence"/>
</dbReference>
<dbReference type="AlphaFoldDB" id="A0A9X4NT36"/>
<keyword evidence="5" id="KW-1185">Reference proteome</keyword>
<dbReference type="SMART" id="SM00089">
    <property type="entry name" value="PKD"/>
    <property type="match status" value="1"/>
</dbReference>
<dbReference type="EMBL" id="AOGK01000007">
    <property type="protein sequence ID" value="MDG5975609.1"/>
    <property type="molecule type" value="Genomic_DNA"/>
</dbReference>
<evidence type="ECO:0000313" key="4">
    <source>
        <dbReference type="EMBL" id="MDG5975609.1"/>
    </source>
</evidence>
<dbReference type="PROSITE" id="PS51257">
    <property type="entry name" value="PROKAR_LIPOPROTEIN"/>
    <property type="match status" value="1"/>
</dbReference>
<dbReference type="InterPro" id="IPR035986">
    <property type="entry name" value="PKD_dom_sf"/>
</dbReference>
<dbReference type="RefSeq" id="WP_068171346.1">
    <property type="nucleotide sequence ID" value="NZ_AOGK01000007.1"/>
</dbReference>
<organism evidence="4 5">
    <name type="scientific">Hydrogenophaga taeniospiralis CCUG 15921</name>
    <dbReference type="NCBI Taxonomy" id="1281780"/>
    <lineage>
        <taxon>Bacteria</taxon>
        <taxon>Pseudomonadati</taxon>
        <taxon>Pseudomonadota</taxon>
        <taxon>Betaproteobacteria</taxon>
        <taxon>Burkholderiales</taxon>
        <taxon>Comamonadaceae</taxon>
        <taxon>Hydrogenophaga</taxon>
    </lineage>
</organism>
<name>A0A9X4NT36_9BURK</name>
<dbReference type="SUPFAM" id="SSF49299">
    <property type="entry name" value="PKD domain"/>
    <property type="match status" value="1"/>
</dbReference>
<dbReference type="Gene3D" id="2.60.40.10">
    <property type="entry name" value="Immunoglobulins"/>
    <property type="match status" value="1"/>
</dbReference>
<accession>A0A9X4NT36</accession>
<feature type="compositionally biased region" description="Low complexity" evidence="1">
    <location>
        <begin position="116"/>
        <end position="133"/>
    </location>
</feature>
<feature type="domain" description="PKD" evidence="3">
    <location>
        <begin position="28"/>
        <end position="120"/>
    </location>
</feature>
<dbReference type="PROSITE" id="PS50093">
    <property type="entry name" value="PKD"/>
    <property type="match status" value="1"/>
</dbReference>
<feature type="region of interest" description="Disordered" evidence="1">
    <location>
        <begin position="102"/>
        <end position="133"/>
    </location>
</feature>
<keyword evidence="2" id="KW-0732">Signal</keyword>
<evidence type="ECO:0000259" key="3">
    <source>
        <dbReference type="PROSITE" id="PS50093"/>
    </source>
</evidence>
<sequence length="133" mass="13560">MMSCKKALLSWCKPLLISAVVLLAACNPIAIISADPSPATVGESVTFDGSGTVISNKPADTVATSYKWDFGDGSSAKGEAVSHTYAAAGTYTVTLTVTDSVGREGSTTEEITVKPASQTTTTSTSTSTQSATE</sequence>
<feature type="signal peptide" evidence="2">
    <location>
        <begin position="1"/>
        <end position="24"/>
    </location>
</feature>
<dbReference type="InterPro" id="IPR022409">
    <property type="entry name" value="PKD/Chitinase_dom"/>
</dbReference>
<gene>
    <name evidence="4" type="ORF">H010_10126</name>
</gene>
<comment type="caution">
    <text evidence="4">The sequence shown here is derived from an EMBL/GenBank/DDBJ whole genome shotgun (WGS) entry which is preliminary data.</text>
</comment>
<proteinExistence type="predicted"/>
<evidence type="ECO:0000313" key="5">
    <source>
        <dbReference type="Proteomes" id="UP001152876"/>
    </source>
</evidence>